<protein>
    <submittedName>
        <fullName evidence="1">Uncharacterized protein</fullName>
    </submittedName>
</protein>
<gene>
    <name evidence="1" type="ORF">C5746_40485</name>
</gene>
<organism evidence="1 2">
    <name type="scientific">Streptomyces atratus</name>
    <dbReference type="NCBI Taxonomy" id="1893"/>
    <lineage>
        <taxon>Bacteria</taxon>
        <taxon>Bacillati</taxon>
        <taxon>Actinomycetota</taxon>
        <taxon>Actinomycetes</taxon>
        <taxon>Kitasatosporales</taxon>
        <taxon>Streptomycetaceae</taxon>
        <taxon>Streptomyces</taxon>
    </lineage>
</organism>
<evidence type="ECO:0000313" key="2">
    <source>
        <dbReference type="Proteomes" id="UP000252698"/>
    </source>
</evidence>
<dbReference type="AlphaFoldDB" id="A0A2Z5JS96"/>
<dbReference type="EMBL" id="CP027306">
    <property type="protein sequence ID" value="AXE83306.1"/>
    <property type="molecule type" value="Genomic_DNA"/>
</dbReference>
<dbReference type="KEGG" id="sata:C5746_40485"/>
<accession>A0A2Z5JS96</accession>
<sequence length="78" mass="8454">MAKPSDDLIRLACASAEAKERTLSGPYITEAWAPWREATQAFMAAVAAEAEAEATEQSRYELEMAAKKAVRHSEPAGD</sequence>
<dbReference type="Proteomes" id="UP000252698">
    <property type="component" value="Chromosome"/>
</dbReference>
<name>A0A2Z5JS96_STRAR</name>
<reference evidence="1 2" key="1">
    <citation type="journal article" date="2018" name="Front. Microbiol.">
        <title>Genome Sequencing of Streptomyces atratus SCSIOZH16 and Activation Production of Nocardamine via Metabolic Engineering.</title>
        <authorList>
            <person name="Li Y."/>
            <person name="Zhang C."/>
            <person name="Liu C."/>
            <person name="Ju J."/>
            <person name="Ma J."/>
        </authorList>
    </citation>
    <scope>NUCLEOTIDE SEQUENCE [LARGE SCALE GENOMIC DNA]</scope>
    <source>
        <strain evidence="1 2">SCSIO_ZH16</strain>
    </source>
</reference>
<proteinExistence type="predicted"/>
<evidence type="ECO:0000313" key="1">
    <source>
        <dbReference type="EMBL" id="AXE83306.1"/>
    </source>
</evidence>